<gene>
    <name evidence="1" type="ORF">EJK80_00745</name>
</gene>
<sequence>MSVSLLERHTSAPLLAPELLFPALRPHNVSTRPRLSEDGFFDSVATVGLCAGHDMQLRCGTGLTELGESPSVGVSLRALSEWDMTVNHAWTTAAHNVLRAAHTSRGYRFQSRPARDVLDTRAHGVQVRSPGVPITAWLTHPLTFNILHEHFAAELGVAPSARRAQPKLGSGYAGRHIHGGLVYLAPAPDVLFIFRGLAAHHADGLHGRATAFAGLRLPSTALAPLLWCHGFPRVLPGTSLG</sequence>
<reference evidence="1 2" key="1">
    <citation type="submission" date="2019-06" db="EMBL/GenBank/DDBJ databases">
        <title>Draft genome of C. phoceense Strain 272.</title>
        <authorList>
            <person name="Pacheco L.G.C."/>
            <person name="Barberis C.M."/>
            <person name="Almuzara M.N."/>
            <person name="Traglia G.M."/>
            <person name="Santos C.S."/>
            <person name="Rocha D.J.P.G."/>
            <person name="Aguiar E.R.G.R."/>
            <person name="Vay C.A."/>
        </authorList>
    </citation>
    <scope>NUCLEOTIDE SEQUENCE [LARGE SCALE GENOMIC DNA]</scope>
    <source>
        <strain evidence="1 2">272</strain>
    </source>
</reference>
<dbReference type="RefSeq" id="WP_066487124.1">
    <property type="nucleotide sequence ID" value="NZ_JADPQA010000003.1"/>
</dbReference>
<dbReference type="GeneID" id="79853397"/>
<name>A0A540RAM3_9CORY</name>
<accession>A0A540RAM3</accession>
<proteinExistence type="predicted"/>
<keyword evidence="2" id="KW-1185">Reference proteome</keyword>
<protein>
    <submittedName>
        <fullName evidence="1">Uncharacterized protein</fullName>
    </submittedName>
</protein>
<dbReference type="AlphaFoldDB" id="A0A540RAM3"/>
<dbReference type="EMBL" id="VHIR01000001">
    <property type="protein sequence ID" value="TQE44647.1"/>
    <property type="molecule type" value="Genomic_DNA"/>
</dbReference>
<evidence type="ECO:0000313" key="1">
    <source>
        <dbReference type="EMBL" id="TQE44647.1"/>
    </source>
</evidence>
<organism evidence="1 2">
    <name type="scientific">Corynebacterium phoceense</name>
    <dbReference type="NCBI Taxonomy" id="1686286"/>
    <lineage>
        <taxon>Bacteria</taxon>
        <taxon>Bacillati</taxon>
        <taxon>Actinomycetota</taxon>
        <taxon>Actinomycetes</taxon>
        <taxon>Mycobacteriales</taxon>
        <taxon>Corynebacteriaceae</taxon>
        <taxon>Corynebacterium</taxon>
    </lineage>
</organism>
<dbReference type="STRING" id="1686286.GCA_900092335_02236"/>
<dbReference type="Proteomes" id="UP000318080">
    <property type="component" value="Unassembled WGS sequence"/>
</dbReference>
<comment type="caution">
    <text evidence="1">The sequence shown here is derived from an EMBL/GenBank/DDBJ whole genome shotgun (WGS) entry which is preliminary data.</text>
</comment>
<evidence type="ECO:0000313" key="2">
    <source>
        <dbReference type="Proteomes" id="UP000318080"/>
    </source>
</evidence>